<evidence type="ECO:0000313" key="3">
    <source>
        <dbReference type="EMBL" id="GGG28505.1"/>
    </source>
</evidence>
<keyword evidence="4" id="KW-1185">Reference proteome</keyword>
<reference evidence="3" key="2">
    <citation type="submission" date="2020-09" db="EMBL/GenBank/DDBJ databases">
        <authorList>
            <person name="Sun Q."/>
            <person name="Zhou Y."/>
        </authorList>
    </citation>
    <scope>NUCLEOTIDE SEQUENCE</scope>
    <source>
        <strain evidence="3">CGMCC 1.15760</strain>
    </source>
</reference>
<proteinExistence type="predicted"/>
<accession>A0A917G8L6</accession>
<keyword evidence="1" id="KW-0472">Membrane</keyword>
<gene>
    <name evidence="3" type="primary">yycI</name>
    <name evidence="3" type="ORF">GCM10007425_23930</name>
</gene>
<reference evidence="3" key="1">
    <citation type="journal article" date="2014" name="Int. J. Syst. Evol. Microbiol.">
        <title>Complete genome sequence of Corynebacterium casei LMG S-19264T (=DSM 44701T), isolated from a smear-ripened cheese.</title>
        <authorList>
            <consortium name="US DOE Joint Genome Institute (JGI-PGF)"/>
            <person name="Walter F."/>
            <person name="Albersmeier A."/>
            <person name="Kalinowski J."/>
            <person name="Ruckert C."/>
        </authorList>
    </citation>
    <scope>NUCLEOTIDE SEQUENCE</scope>
    <source>
        <strain evidence="3">CGMCC 1.15760</strain>
    </source>
</reference>
<dbReference type="RefSeq" id="WP_188615296.1">
    <property type="nucleotide sequence ID" value="NZ_BMJT01000008.1"/>
</dbReference>
<dbReference type="GO" id="GO:0016020">
    <property type="term" value="C:membrane"/>
    <property type="evidence" value="ECO:0007669"/>
    <property type="project" value="InterPro"/>
</dbReference>
<feature type="domain" description="Regulatory protein YycH-like" evidence="2">
    <location>
        <begin position="35"/>
        <end position="249"/>
    </location>
</feature>
<evidence type="ECO:0000259" key="2">
    <source>
        <dbReference type="Pfam" id="PF09648"/>
    </source>
</evidence>
<comment type="caution">
    <text evidence="3">The sequence shown here is derived from an EMBL/GenBank/DDBJ whole genome shotgun (WGS) entry which is preliminary data.</text>
</comment>
<name>A0A917G8L6_9BACI</name>
<dbReference type="InterPro" id="IPR018604">
    <property type="entry name" value="YycI-like"/>
</dbReference>
<dbReference type="Gene3D" id="3.30.310.160">
    <property type="entry name" value="YycH protein, domain 2"/>
    <property type="match status" value="1"/>
</dbReference>
<protein>
    <submittedName>
        <fullName evidence="3">Two-component system WalR/WalK regulatory protein YycI</fullName>
    </submittedName>
</protein>
<keyword evidence="1" id="KW-0812">Transmembrane</keyword>
<organism evidence="3 4">
    <name type="scientific">Lysinibacillus alkalisoli</name>
    <dbReference type="NCBI Taxonomy" id="1911548"/>
    <lineage>
        <taxon>Bacteria</taxon>
        <taxon>Bacillati</taxon>
        <taxon>Bacillota</taxon>
        <taxon>Bacilli</taxon>
        <taxon>Bacillales</taxon>
        <taxon>Bacillaceae</taxon>
        <taxon>Lysinibacillus</taxon>
    </lineage>
</organism>
<evidence type="ECO:0000256" key="1">
    <source>
        <dbReference type="SAM" id="Phobius"/>
    </source>
</evidence>
<feature type="transmembrane region" description="Helical" evidence="1">
    <location>
        <begin position="9"/>
        <end position="25"/>
    </location>
</feature>
<dbReference type="EMBL" id="BMJT01000008">
    <property type="protein sequence ID" value="GGG28505.1"/>
    <property type="molecule type" value="Genomic_DNA"/>
</dbReference>
<dbReference type="Pfam" id="PF09648">
    <property type="entry name" value="YycI"/>
    <property type="match status" value="1"/>
</dbReference>
<sequence length="265" mass="31081">MDWNKTKSIFILVFLVMNIFLYSLYTERYNEAQNVVEIGEKSIETRLKDDKITHPPFSNTPAEIAYISADLTNFREQTLGLQNQDVRNIGDNKIRSTFDKPVKLTNMDGTSLKDFVTENIYKGSEYVLWEIDREERRAKFFQRVKNRTIYYNKYGTLDVFWNEKDEIVVYEQTKLESIKNLEQSDSVMPETQVVRALYDKGILRPEMKIVHMKLGYSTLAPATERQVLVPTWEIRLKLPNGTTETHFVNNSLEGKVVDLKEQKEE</sequence>
<evidence type="ECO:0000313" key="4">
    <source>
        <dbReference type="Proteomes" id="UP000616608"/>
    </source>
</evidence>
<dbReference type="AlphaFoldDB" id="A0A917G8L6"/>
<keyword evidence="1" id="KW-1133">Transmembrane helix</keyword>
<dbReference type="InterPro" id="IPR042274">
    <property type="entry name" value="YycH/YycI_2"/>
</dbReference>
<dbReference type="Proteomes" id="UP000616608">
    <property type="component" value="Unassembled WGS sequence"/>
</dbReference>